<evidence type="ECO:0000313" key="3">
    <source>
        <dbReference type="EMBL" id="CAL4792533.1"/>
    </source>
</evidence>
<sequence length="365" mass="41835">MLRLTAGLWRNAPRVVPHGRSCLQALMAVRAFSREPADGTRARKPLQHDLQAFAAEQRLHDAWAWVGLLEDQIEKAKYRAKKTRRKMQYGNDPVGRSKREEQRKYWEDHDFSLWPRREKEEASRIGGLRRSVISWLKGNSRCDTSDGPHGVAEGDIGGGNFGMQHLVEQIDAVREKPLVLSSFLRSLDAPQQILAFKILKDLQVPTAIQDYTVAIKKCGTRWWRDAVWLFESMCEVLITPNVISCNAVIAACGRAQQWQRSLQFLRYTDDFEANVISYNSTMTSFARSCRWRLTLELMRELSCRQSQPDLFSFNSSITSCEKALQWQMALELFQSILDQKLLATWSTGSKDTEKTIASGFELRSV</sequence>
<comment type="caution">
    <text evidence="2">The sequence shown here is derived from an EMBL/GenBank/DDBJ whole genome shotgun (WGS) entry which is preliminary data.</text>
</comment>
<keyword evidence="1" id="KW-0677">Repeat</keyword>
<accession>A0A9P1D952</accession>
<protein>
    <submittedName>
        <fullName evidence="3">Pentatricopeptide repeat-containing protein At5g16640, mitochondrial</fullName>
    </submittedName>
</protein>
<dbReference type="Gene3D" id="1.25.40.10">
    <property type="entry name" value="Tetratricopeptide repeat domain"/>
    <property type="match status" value="1"/>
</dbReference>
<dbReference type="EMBL" id="CAMXCT030003580">
    <property type="protein sequence ID" value="CAL4792533.1"/>
    <property type="molecule type" value="Genomic_DNA"/>
</dbReference>
<evidence type="ECO:0000313" key="2">
    <source>
        <dbReference type="EMBL" id="CAI4005221.1"/>
    </source>
</evidence>
<evidence type="ECO:0000256" key="1">
    <source>
        <dbReference type="ARBA" id="ARBA00022737"/>
    </source>
</evidence>
<dbReference type="Proteomes" id="UP001152797">
    <property type="component" value="Unassembled WGS sequence"/>
</dbReference>
<evidence type="ECO:0000313" key="4">
    <source>
        <dbReference type="Proteomes" id="UP001152797"/>
    </source>
</evidence>
<dbReference type="EMBL" id="CAMXCT010003580">
    <property type="protein sequence ID" value="CAI4005221.1"/>
    <property type="molecule type" value="Genomic_DNA"/>
</dbReference>
<dbReference type="AlphaFoldDB" id="A0A9P1D952"/>
<dbReference type="InterPro" id="IPR011990">
    <property type="entry name" value="TPR-like_helical_dom_sf"/>
</dbReference>
<name>A0A9P1D952_9DINO</name>
<dbReference type="OrthoDB" id="425507at2759"/>
<dbReference type="PANTHER" id="PTHR47932">
    <property type="entry name" value="ATPASE EXPRESSION PROTEIN 3"/>
    <property type="match status" value="1"/>
</dbReference>
<dbReference type="EMBL" id="CAMXCT020003580">
    <property type="protein sequence ID" value="CAL1158596.1"/>
    <property type="molecule type" value="Genomic_DNA"/>
</dbReference>
<reference evidence="2" key="1">
    <citation type="submission" date="2022-10" db="EMBL/GenBank/DDBJ databases">
        <authorList>
            <person name="Chen Y."/>
            <person name="Dougan E. K."/>
            <person name="Chan C."/>
            <person name="Rhodes N."/>
            <person name="Thang M."/>
        </authorList>
    </citation>
    <scope>NUCLEOTIDE SEQUENCE</scope>
</reference>
<organism evidence="2">
    <name type="scientific">Cladocopium goreaui</name>
    <dbReference type="NCBI Taxonomy" id="2562237"/>
    <lineage>
        <taxon>Eukaryota</taxon>
        <taxon>Sar</taxon>
        <taxon>Alveolata</taxon>
        <taxon>Dinophyceae</taxon>
        <taxon>Suessiales</taxon>
        <taxon>Symbiodiniaceae</taxon>
        <taxon>Cladocopium</taxon>
    </lineage>
</organism>
<dbReference type="PANTHER" id="PTHR47932:SF44">
    <property type="entry name" value="MIOREX COMPLEX COMPONENT 1"/>
    <property type="match status" value="1"/>
</dbReference>
<reference evidence="3 4" key="2">
    <citation type="submission" date="2024-05" db="EMBL/GenBank/DDBJ databases">
        <authorList>
            <person name="Chen Y."/>
            <person name="Shah S."/>
            <person name="Dougan E. K."/>
            <person name="Thang M."/>
            <person name="Chan C."/>
        </authorList>
    </citation>
    <scope>NUCLEOTIDE SEQUENCE [LARGE SCALE GENOMIC DNA]</scope>
</reference>
<proteinExistence type="predicted"/>
<gene>
    <name evidence="2" type="ORF">C1SCF055_LOCUS30964</name>
</gene>
<keyword evidence="4" id="KW-1185">Reference proteome</keyword>